<organism evidence="5 6">
    <name type="scientific">Goekera deserti</name>
    <dbReference type="NCBI Taxonomy" id="2497753"/>
    <lineage>
        <taxon>Bacteria</taxon>
        <taxon>Bacillati</taxon>
        <taxon>Actinomycetota</taxon>
        <taxon>Actinomycetes</taxon>
        <taxon>Geodermatophilales</taxon>
        <taxon>Geodermatophilaceae</taxon>
        <taxon>Goekera</taxon>
    </lineage>
</organism>
<comment type="similarity">
    <text evidence="2">Belongs to the IucA/IucC family.</text>
</comment>
<evidence type="ECO:0000313" key="5">
    <source>
        <dbReference type="EMBL" id="NEL53804.1"/>
    </source>
</evidence>
<sequence length="597" mass="66161">MTSLAEHATDHSTAHLTPQAWAAADRHLVAKALAEFAHERLLAPRPLGGDRYVVRSDDGRTEYHFAARRRALDHWSVDPASIVALRGADIDAPDALRFVLDLRSTLGLSDAVLPVYLEELSSTLARRAFQASRPQPTAEELVDADFQAVEAAMTEGHPCFVANNGRLGFDAAEYRAYAPEAAEPVRLTWLAVRRDRSRWSSSAGLAEQEFHAAQLDAGTLARFDQRLRALELDPADYRLLPVHPWQWTNRVAVTFAAALAHRDLVELGEGDDEHRAQQSIRTLFNVSDPHRDYVKTALSVLNMGFVRGLSAEYMAVTPAINDWVHELVSGDEVLAARGFSVLRERAAVGYTDRWYTDATVPGSPYRKMLAALWRESPVPTLRPGQRLATMASLLHVDAAGRPFVSALVARSGLAPAQWLRRYLEAYLVPVLHCYYAHDLVFMPHGENLVLVLEDGVPVRVVMKDIGEEVVLMHPDTPLPAEVERIRADVPEELRLLSVQTDVFDCFLRFLSALLDEDGVLGEHEFWATVAACVRDHQAEVPELAGAFARGDLFAPTFALSCLNRLQLRDNRQMVDLADPAGGLQFAGELVNPLAAHR</sequence>
<dbReference type="InterPro" id="IPR007310">
    <property type="entry name" value="Aerobactin_biosyn_IucA/IucC_N"/>
</dbReference>
<evidence type="ECO:0000313" key="6">
    <source>
        <dbReference type="Proteomes" id="UP000470470"/>
    </source>
</evidence>
<dbReference type="Proteomes" id="UP000470470">
    <property type="component" value="Unassembled WGS sequence"/>
</dbReference>
<dbReference type="GO" id="GO:0019290">
    <property type="term" value="P:siderophore biosynthetic process"/>
    <property type="evidence" value="ECO:0007669"/>
    <property type="project" value="InterPro"/>
</dbReference>
<dbReference type="Pfam" id="PF04183">
    <property type="entry name" value="IucA_IucC"/>
    <property type="match status" value="1"/>
</dbReference>
<dbReference type="Gene3D" id="3.30.310.280">
    <property type="match status" value="1"/>
</dbReference>
<feature type="domain" description="Aerobactin siderophore biosynthesis IucA/IucC N-terminal" evidence="3">
    <location>
        <begin position="145"/>
        <end position="395"/>
    </location>
</feature>
<dbReference type="GO" id="GO:0016881">
    <property type="term" value="F:acid-amino acid ligase activity"/>
    <property type="evidence" value="ECO:0007669"/>
    <property type="project" value="UniProtKB-ARBA"/>
</dbReference>
<evidence type="ECO:0000256" key="2">
    <source>
        <dbReference type="ARBA" id="ARBA00007832"/>
    </source>
</evidence>
<dbReference type="Gene3D" id="1.10.510.40">
    <property type="match status" value="1"/>
</dbReference>
<evidence type="ECO:0000256" key="1">
    <source>
        <dbReference type="ARBA" id="ARBA00004924"/>
    </source>
</evidence>
<protein>
    <submittedName>
        <fullName evidence="5">IucA/IucC family siderophore biosynthesis protein</fullName>
    </submittedName>
</protein>
<evidence type="ECO:0000259" key="3">
    <source>
        <dbReference type="Pfam" id="PF04183"/>
    </source>
</evidence>
<dbReference type="Pfam" id="PF06276">
    <property type="entry name" value="FhuF"/>
    <property type="match status" value="1"/>
</dbReference>
<dbReference type="InterPro" id="IPR037455">
    <property type="entry name" value="LucA/IucC-like"/>
</dbReference>
<gene>
    <name evidence="5" type="ORF">G1H19_07290</name>
</gene>
<evidence type="ECO:0000259" key="4">
    <source>
        <dbReference type="Pfam" id="PF06276"/>
    </source>
</evidence>
<dbReference type="PANTHER" id="PTHR34384">
    <property type="entry name" value="L-2,3-DIAMINOPROPANOATE--CITRATE LIGASE"/>
    <property type="match status" value="1"/>
</dbReference>
<dbReference type="AlphaFoldDB" id="A0A7K3WBQ2"/>
<reference evidence="5 6" key="1">
    <citation type="submission" date="2020-02" db="EMBL/GenBank/DDBJ databases">
        <title>The whole genome sequence of CPCC 205119.</title>
        <authorList>
            <person name="Jiang Z."/>
        </authorList>
    </citation>
    <scope>NUCLEOTIDE SEQUENCE [LARGE SCALE GENOMIC DNA]</scope>
    <source>
        <strain evidence="5 6">CPCC 205119</strain>
    </source>
</reference>
<feature type="domain" description="Aerobactin siderophore biosynthesis IucA/IucC-like C-terminal" evidence="4">
    <location>
        <begin position="417"/>
        <end position="574"/>
    </location>
</feature>
<dbReference type="RefSeq" id="WP_162392677.1">
    <property type="nucleotide sequence ID" value="NZ_JAABOZ010000002.1"/>
</dbReference>
<keyword evidence="6" id="KW-1185">Reference proteome</keyword>
<accession>A0A7K3WBQ2</accession>
<comment type="pathway">
    <text evidence="1">Siderophore biosynthesis.</text>
</comment>
<proteinExistence type="inferred from homology"/>
<dbReference type="Gene3D" id="6.10.250.3370">
    <property type="match status" value="1"/>
</dbReference>
<comment type="caution">
    <text evidence="5">The sequence shown here is derived from an EMBL/GenBank/DDBJ whole genome shotgun (WGS) entry which is preliminary data.</text>
</comment>
<dbReference type="EMBL" id="JAAGWK010000010">
    <property type="protein sequence ID" value="NEL53804.1"/>
    <property type="molecule type" value="Genomic_DNA"/>
</dbReference>
<dbReference type="InterPro" id="IPR022770">
    <property type="entry name" value="IucA/IucC-like_C"/>
</dbReference>
<name>A0A7K3WBQ2_9ACTN</name>
<dbReference type="PANTHER" id="PTHR34384:SF6">
    <property type="entry name" value="STAPHYLOFERRIN B SYNTHASE"/>
    <property type="match status" value="1"/>
</dbReference>